<dbReference type="Proteomes" id="UP000199051">
    <property type="component" value="Unassembled WGS sequence"/>
</dbReference>
<name>A0A1H9L5C1_9PSEU</name>
<dbReference type="PANTHER" id="PTHR43433:SF1">
    <property type="entry name" value="BLL5160 PROTEIN"/>
    <property type="match status" value="1"/>
</dbReference>
<organism evidence="3 4">
    <name type="scientific">Actinokineospora terrae</name>
    <dbReference type="NCBI Taxonomy" id="155974"/>
    <lineage>
        <taxon>Bacteria</taxon>
        <taxon>Bacillati</taxon>
        <taxon>Actinomycetota</taxon>
        <taxon>Actinomycetes</taxon>
        <taxon>Pseudonocardiales</taxon>
        <taxon>Pseudonocardiaceae</taxon>
        <taxon>Actinokineospora</taxon>
    </lineage>
</organism>
<dbReference type="PANTHER" id="PTHR43433">
    <property type="entry name" value="HYDROLASE, ALPHA/BETA FOLD FAMILY PROTEIN"/>
    <property type="match status" value="1"/>
</dbReference>
<dbReference type="AlphaFoldDB" id="A0A1H9L5C1"/>
<protein>
    <submittedName>
        <fullName evidence="3">Pimeloyl-ACP methyl ester carboxylesterase</fullName>
    </submittedName>
</protein>
<feature type="domain" description="AB hydrolase-1" evidence="2">
    <location>
        <begin position="21"/>
        <end position="254"/>
    </location>
</feature>
<keyword evidence="4" id="KW-1185">Reference proteome</keyword>
<dbReference type="SUPFAM" id="SSF53474">
    <property type="entry name" value="alpha/beta-Hydrolases"/>
    <property type="match status" value="1"/>
</dbReference>
<dbReference type="STRING" id="155974.SAMN04487818_101460"/>
<dbReference type="PRINTS" id="PR00111">
    <property type="entry name" value="ABHYDROLASE"/>
</dbReference>
<evidence type="ECO:0000259" key="2">
    <source>
        <dbReference type="Pfam" id="PF00561"/>
    </source>
</evidence>
<dbReference type="InterPro" id="IPR029058">
    <property type="entry name" value="AB_hydrolase_fold"/>
</dbReference>
<reference evidence="4" key="1">
    <citation type="submission" date="2016-10" db="EMBL/GenBank/DDBJ databases">
        <authorList>
            <person name="Varghese N."/>
            <person name="Submissions S."/>
        </authorList>
    </citation>
    <scope>NUCLEOTIDE SEQUENCE [LARGE SCALE GENOMIC DNA]</scope>
    <source>
        <strain evidence="4">DSM 44260</strain>
    </source>
</reference>
<dbReference type="InterPro" id="IPR000639">
    <property type="entry name" value="Epox_hydrolase-like"/>
</dbReference>
<dbReference type="PRINTS" id="PR00412">
    <property type="entry name" value="EPOXHYDRLASE"/>
</dbReference>
<gene>
    <name evidence="3" type="ORF">SAMN04487818_101460</name>
</gene>
<proteinExistence type="predicted"/>
<sequence length="268" mass="28076">MPLVEVNGISLSYHDKGTGDPVLMLMGTGSSGRVWHLHQQPALVTAGYRVITVDNRGIAPSSECADGITVADMAADVVALAAHLDLPRFDLVGTSLGARIAIEVAATRPDLVGGLVLMATRSRQEALHAAFDAGELELAKAGIRLPARFHAASTALWNLSPRTLFDAGKAREWLDVLEFGTQPPSAGVIAQMAIADDPELLSICAGITASTLVIAFADDVVTPPHLGREVADAIAGARFARVADGGHYGYLEQPAAVNTLLLEFLAAR</sequence>
<dbReference type="InterPro" id="IPR000073">
    <property type="entry name" value="AB_hydrolase_1"/>
</dbReference>
<keyword evidence="1" id="KW-0560">Oxidoreductase</keyword>
<accession>A0A1H9L5C1</accession>
<keyword evidence="1" id="KW-0575">Peroxidase</keyword>
<evidence type="ECO:0000313" key="4">
    <source>
        <dbReference type="Proteomes" id="UP000199051"/>
    </source>
</evidence>
<dbReference type="Gene3D" id="3.40.50.1820">
    <property type="entry name" value="alpha/beta hydrolase"/>
    <property type="match status" value="1"/>
</dbReference>
<evidence type="ECO:0000256" key="1">
    <source>
        <dbReference type="ARBA" id="ARBA00022559"/>
    </source>
</evidence>
<dbReference type="Pfam" id="PF00561">
    <property type="entry name" value="Abhydrolase_1"/>
    <property type="match status" value="1"/>
</dbReference>
<evidence type="ECO:0000313" key="3">
    <source>
        <dbReference type="EMBL" id="SER06560.1"/>
    </source>
</evidence>
<dbReference type="EMBL" id="FOGI01000001">
    <property type="protein sequence ID" value="SER06560.1"/>
    <property type="molecule type" value="Genomic_DNA"/>
</dbReference>
<dbReference type="GO" id="GO:0004601">
    <property type="term" value="F:peroxidase activity"/>
    <property type="evidence" value="ECO:0007669"/>
    <property type="project" value="UniProtKB-KW"/>
</dbReference>
<dbReference type="InterPro" id="IPR050471">
    <property type="entry name" value="AB_hydrolase"/>
</dbReference>